<comment type="caution">
    <text evidence="1">The sequence shown here is derived from an EMBL/GenBank/DDBJ whole genome shotgun (WGS) entry which is preliminary data.</text>
</comment>
<organism evidence="1 2">
    <name type="scientific">Puccinia striiformis f. sp. tritici</name>
    <dbReference type="NCBI Taxonomy" id="168172"/>
    <lineage>
        <taxon>Eukaryota</taxon>
        <taxon>Fungi</taxon>
        <taxon>Dikarya</taxon>
        <taxon>Basidiomycota</taxon>
        <taxon>Pucciniomycotina</taxon>
        <taxon>Pucciniomycetes</taxon>
        <taxon>Pucciniales</taxon>
        <taxon>Pucciniaceae</taxon>
        <taxon>Puccinia</taxon>
    </lineage>
</organism>
<reference evidence="1 2" key="3">
    <citation type="journal article" date="2022" name="Microbiol. Spectr.">
        <title>Folding features and dynamics of 3D genome architecture in plant fungal pathogens.</title>
        <authorList>
            <person name="Xia C."/>
        </authorList>
    </citation>
    <scope>NUCLEOTIDE SEQUENCE [LARGE SCALE GENOMIC DNA]</scope>
    <source>
        <strain evidence="1 2">93-210</strain>
    </source>
</reference>
<protein>
    <submittedName>
        <fullName evidence="1">Uncharacterized protein</fullName>
    </submittedName>
</protein>
<reference evidence="2" key="1">
    <citation type="journal article" date="2018" name="BMC Genomics">
        <title>Genomic insights into host adaptation between the wheat stripe rust pathogen (Puccinia striiformis f. sp. tritici) and the barley stripe rust pathogen (Puccinia striiformis f. sp. hordei).</title>
        <authorList>
            <person name="Xia C."/>
            <person name="Wang M."/>
            <person name="Yin C."/>
            <person name="Cornejo O.E."/>
            <person name="Hulbert S.H."/>
            <person name="Chen X."/>
        </authorList>
    </citation>
    <scope>NUCLEOTIDE SEQUENCE [LARGE SCALE GENOMIC DNA]</scope>
    <source>
        <strain evidence="2">93-210</strain>
    </source>
</reference>
<reference evidence="2" key="2">
    <citation type="journal article" date="2018" name="Mol. Plant Microbe Interact.">
        <title>Genome sequence resources for the wheat stripe rust pathogen (Puccinia striiformis f. sp. tritici) and the barley stripe rust pathogen (Puccinia striiformis f. sp. hordei).</title>
        <authorList>
            <person name="Xia C."/>
            <person name="Wang M."/>
            <person name="Yin C."/>
            <person name="Cornejo O.E."/>
            <person name="Hulbert S.H."/>
            <person name="Chen X."/>
        </authorList>
    </citation>
    <scope>NUCLEOTIDE SEQUENCE [LARGE SCALE GENOMIC DNA]</scope>
    <source>
        <strain evidence="2">93-210</strain>
    </source>
</reference>
<proteinExistence type="predicted"/>
<evidence type="ECO:0000313" key="1">
    <source>
        <dbReference type="EMBL" id="KAI7944618.1"/>
    </source>
</evidence>
<keyword evidence="2" id="KW-1185">Reference proteome</keyword>
<evidence type="ECO:0000313" key="2">
    <source>
        <dbReference type="Proteomes" id="UP001060170"/>
    </source>
</evidence>
<dbReference type="EMBL" id="CM045874">
    <property type="protein sequence ID" value="KAI7944618.1"/>
    <property type="molecule type" value="Genomic_DNA"/>
</dbReference>
<dbReference type="Proteomes" id="UP001060170">
    <property type="component" value="Chromosome 10"/>
</dbReference>
<name>A0ACC0E760_9BASI</name>
<accession>A0ACC0E760</accession>
<sequence length="210" mass="23149">MRRMYLARSKLVFSTALSQFKIPCYQEKMDLMRRNFLLLVLLLGISESRQEDPLKVKISTKDDFCLVVPKDPYTKIGDSEKPGGEAVWCQDSYGKTSPSNGVFNGKFWTDVEISKPQDGVIQMTGCINVNACDRLNPKDDGGQYDSNGGTNSQGNPAGSYCGNYHSYVQLIEPAANRACIRCCANPADCNLSNDERGCPVVVPGKYFTCG</sequence>
<gene>
    <name evidence="1" type="ORF">MJO28_010313</name>
</gene>